<dbReference type="GO" id="GO:0003755">
    <property type="term" value="F:peptidyl-prolyl cis-trans isomerase activity"/>
    <property type="evidence" value="ECO:0007669"/>
    <property type="project" value="UniProtKB-KW"/>
</dbReference>
<dbReference type="InterPro" id="IPR044208">
    <property type="entry name" value="FKBP19-like"/>
</dbReference>
<organism evidence="4">
    <name type="scientific">Attheya septentrionalis</name>
    <dbReference type="NCBI Taxonomy" id="420275"/>
    <lineage>
        <taxon>Eukaryota</taxon>
        <taxon>Sar</taxon>
        <taxon>Stramenopiles</taxon>
        <taxon>Ochrophyta</taxon>
        <taxon>Bacillariophyta</taxon>
        <taxon>Coscinodiscophyceae</taxon>
        <taxon>Chaetocerotophycidae</taxon>
        <taxon>Chaetocerotales</taxon>
        <taxon>Attheyaceae</taxon>
        <taxon>Attheya</taxon>
    </lineage>
</organism>
<gene>
    <name evidence="4" type="ORF">ASEP1449_LOCUS5265</name>
    <name evidence="5" type="ORF">ASEP1449_LOCUS5266</name>
</gene>
<name>A0A6T7GSP4_9STRA</name>
<dbReference type="EMBL" id="HBHQ01007880">
    <property type="protein sequence ID" value="CAD9813440.1"/>
    <property type="molecule type" value="Transcribed_RNA"/>
</dbReference>
<evidence type="ECO:0000313" key="4">
    <source>
        <dbReference type="EMBL" id="CAD9813440.1"/>
    </source>
</evidence>
<dbReference type="Pfam" id="PF00254">
    <property type="entry name" value="FKBP_C"/>
    <property type="match status" value="1"/>
</dbReference>
<keyword evidence="1" id="KW-0413">Isomerase</keyword>
<dbReference type="InterPro" id="IPR046357">
    <property type="entry name" value="PPIase_dom_sf"/>
</dbReference>
<accession>A0A6T7GSP4</accession>
<keyword evidence="1" id="KW-0697">Rotamase</keyword>
<feature type="signal peptide" evidence="2">
    <location>
        <begin position="1"/>
        <end position="26"/>
    </location>
</feature>
<evidence type="ECO:0000256" key="2">
    <source>
        <dbReference type="SAM" id="SignalP"/>
    </source>
</evidence>
<dbReference type="SUPFAM" id="SSF54534">
    <property type="entry name" value="FKBP-like"/>
    <property type="match status" value="1"/>
</dbReference>
<feature type="chain" id="PRO_5035584916" description="peptidylprolyl isomerase" evidence="2">
    <location>
        <begin position="27"/>
        <end position="248"/>
    </location>
</feature>
<dbReference type="Gene3D" id="3.10.50.40">
    <property type="match status" value="1"/>
</dbReference>
<keyword evidence="2" id="KW-0732">Signal</keyword>
<sequence>MQIMKIHGIVLGWIVLGAQQHLTVLGWTTPVVGKKNAGLPRMTRSSIPDESSIVTKEVTVVPMIMDRRAALMGAVISALLVPSSAALAQPQEFANVGTQAPPPAGEEDRPFVTLANGVKVKDFKEGIGTETVNGVSRVFIKCTSRLLNLNGVIFYSTKNNNPDGFGPEPLVFTLGKGEALPGLESGLMGMKKDGIRRIIVPAELAYSKYPQLEPKPMSALDQRALDSVVNNPRRDATILFDVQVERIK</sequence>
<dbReference type="PROSITE" id="PS50059">
    <property type="entry name" value="FKBP_PPIASE"/>
    <property type="match status" value="1"/>
</dbReference>
<dbReference type="EC" id="5.2.1.8" evidence="1"/>
<reference evidence="4" key="1">
    <citation type="submission" date="2021-01" db="EMBL/GenBank/DDBJ databases">
        <authorList>
            <person name="Corre E."/>
            <person name="Pelletier E."/>
            <person name="Niang G."/>
            <person name="Scheremetjew M."/>
            <person name="Finn R."/>
            <person name="Kale V."/>
            <person name="Holt S."/>
            <person name="Cochrane G."/>
            <person name="Meng A."/>
            <person name="Brown T."/>
            <person name="Cohen L."/>
        </authorList>
    </citation>
    <scope>NUCLEOTIDE SEQUENCE</scope>
    <source>
        <strain evidence="4">CCMP2084</strain>
    </source>
</reference>
<dbReference type="PANTHER" id="PTHR47717">
    <property type="entry name" value="PEPTIDYL-PROLYL CIS-TRANS ISOMERASE FKBP19, CHLOROPLASTIC"/>
    <property type="match status" value="1"/>
</dbReference>
<dbReference type="EMBL" id="HBHQ01007882">
    <property type="protein sequence ID" value="CAD9813441.1"/>
    <property type="molecule type" value="Transcribed_RNA"/>
</dbReference>
<evidence type="ECO:0000259" key="3">
    <source>
        <dbReference type="PROSITE" id="PS50059"/>
    </source>
</evidence>
<protein>
    <recommendedName>
        <fullName evidence="1">peptidylprolyl isomerase</fullName>
        <ecNumber evidence="1">5.2.1.8</ecNumber>
    </recommendedName>
</protein>
<evidence type="ECO:0000313" key="5">
    <source>
        <dbReference type="EMBL" id="CAD9813441.1"/>
    </source>
</evidence>
<dbReference type="AlphaFoldDB" id="A0A6T7GSP4"/>
<dbReference type="InterPro" id="IPR001179">
    <property type="entry name" value="PPIase_FKBP_dom"/>
</dbReference>
<comment type="catalytic activity">
    <reaction evidence="1">
        <text>[protein]-peptidylproline (omega=180) = [protein]-peptidylproline (omega=0)</text>
        <dbReference type="Rhea" id="RHEA:16237"/>
        <dbReference type="Rhea" id="RHEA-COMP:10747"/>
        <dbReference type="Rhea" id="RHEA-COMP:10748"/>
        <dbReference type="ChEBI" id="CHEBI:83833"/>
        <dbReference type="ChEBI" id="CHEBI:83834"/>
        <dbReference type="EC" id="5.2.1.8"/>
    </reaction>
</comment>
<proteinExistence type="predicted"/>
<dbReference type="PANTHER" id="PTHR47717:SF1">
    <property type="entry name" value="PEPTIDYL-PROLYL CIS-TRANS ISOMERASE FKBP19, CHLOROPLASTIC"/>
    <property type="match status" value="1"/>
</dbReference>
<feature type="domain" description="PPIase FKBP-type" evidence="3">
    <location>
        <begin position="135"/>
        <end position="248"/>
    </location>
</feature>
<evidence type="ECO:0000256" key="1">
    <source>
        <dbReference type="PROSITE-ProRule" id="PRU00277"/>
    </source>
</evidence>